<dbReference type="PANTHER" id="PTHR24243:SF233">
    <property type="entry name" value="THYROTROPIN-RELEASING HORMONE RECEPTOR"/>
    <property type="match status" value="1"/>
</dbReference>
<accession>A0A814SLD9</accession>
<feature type="transmembrane region" description="Helical" evidence="8">
    <location>
        <begin position="92"/>
        <end position="114"/>
    </location>
</feature>
<keyword evidence="7" id="KW-0807">Transducer</keyword>
<proteinExistence type="predicted"/>
<organism evidence="11 13">
    <name type="scientific">Adineta ricciae</name>
    <name type="common">Rotifer</name>
    <dbReference type="NCBI Taxonomy" id="249248"/>
    <lineage>
        <taxon>Eukaryota</taxon>
        <taxon>Metazoa</taxon>
        <taxon>Spiralia</taxon>
        <taxon>Gnathifera</taxon>
        <taxon>Rotifera</taxon>
        <taxon>Eurotatoria</taxon>
        <taxon>Bdelloidea</taxon>
        <taxon>Adinetida</taxon>
        <taxon>Adinetidae</taxon>
        <taxon>Adineta</taxon>
    </lineage>
</organism>
<dbReference type="GO" id="GO:0004930">
    <property type="term" value="F:G protein-coupled receptor activity"/>
    <property type="evidence" value="ECO:0007669"/>
    <property type="project" value="UniProtKB-KW"/>
</dbReference>
<dbReference type="InterPro" id="IPR017452">
    <property type="entry name" value="GPCR_Rhodpsn_7TM"/>
</dbReference>
<comment type="caution">
    <text evidence="11">The sequence shown here is derived from an EMBL/GenBank/DDBJ whole genome shotgun (WGS) entry which is preliminary data.</text>
</comment>
<dbReference type="EMBL" id="CAJNOR010000161">
    <property type="protein sequence ID" value="CAF0822921.1"/>
    <property type="molecule type" value="Genomic_DNA"/>
</dbReference>
<feature type="transmembrane region" description="Helical" evidence="8">
    <location>
        <begin position="12"/>
        <end position="36"/>
    </location>
</feature>
<evidence type="ECO:0000313" key="13">
    <source>
        <dbReference type="Proteomes" id="UP000663852"/>
    </source>
</evidence>
<dbReference type="Proteomes" id="UP000663828">
    <property type="component" value="Unassembled WGS sequence"/>
</dbReference>
<dbReference type="Gene3D" id="1.20.1070.10">
    <property type="entry name" value="Rhodopsin 7-helix transmembrane proteins"/>
    <property type="match status" value="1"/>
</dbReference>
<evidence type="ECO:0000313" key="10">
    <source>
        <dbReference type="EMBL" id="CAF0822921.1"/>
    </source>
</evidence>
<protein>
    <recommendedName>
        <fullName evidence="9">G-protein coupled receptors family 1 profile domain-containing protein</fullName>
    </recommendedName>
</protein>
<sequence>MGASLALASKQIIIYGGIPVCITGIIGNALNLIVFLSLETFRKNACAFYLIMMSMFNIGQLCFSFFFSRVIIALIGTDGTTSSLFYCKFRILLSQLCVAASLTCFCLATVDQFFATCSQPRWQRFSNIKVAHRLVIVTILFWICHGIPYIVFYHYIESSTNTTSCGSDNLMFNNYRAYFFVLGLVGYLPVLVAASFGYLSYRKIQQIAYRTVPIVRRELDKQLTSMVLIQVIVNVFTLLPYTTANALATNASFTNDPSIQRQFQLILNIIIIIYYIYFASPFYIYMCASERFRRQFLYVLSKLYCFNQCKQPTMIHNQITPEVQTASKQ</sequence>
<dbReference type="Proteomes" id="UP000663852">
    <property type="component" value="Unassembled WGS sequence"/>
</dbReference>
<feature type="transmembrane region" description="Helical" evidence="8">
    <location>
        <begin position="176"/>
        <end position="201"/>
    </location>
</feature>
<feature type="transmembrane region" description="Helical" evidence="8">
    <location>
        <begin position="222"/>
        <end position="243"/>
    </location>
</feature>
<dbReference type="SUPFAM" id="SSF81321">
    <property type="entry name" value="Family A G protein-coupled receptor-like"/>
    <property type="match status" value="1"/>
</dbReference>
<evidence type="ECO:0000256" key="7">
    <source>
        <dbReference type="ARBA" id="ARBA00023224"/>
    </source>
</evidence>
<keyword evidence="12" id="KW-1185">Reference proteome</keyword>
<keyword evidence="2 8" id="KW-0812">Transmembrane</keyword>
<reference evidence="11" key="1">
    <citation type="submission" date="2021-02" db="EMBL/GenBank/DDBJ databases">
        <authorList>
            <person name="Nowell W R."/>
        </authorList>
    </citation>
    <scope>NUCLEOTIDE SEQUENCE</scope>
</reference>
<dbReference type="EMBL" id="CAJNOJ010000118">
    <property type="protein sequence ID" value="CAF1148935.1"/>
    <property type="molecule type" value="Genomic_DNA"/>
</dbReference>
<name>A0A814SLD9_ADIRI</name>
<evidence type="ECO:0000256" key="1">
    <source>
        <dbReference type="ARBA" id="ARBA00004141"/>
    </source>
</evidence>
<evidence type="ECO:0000256" key="8">
    <source>
        <dbReference type="SAM" id="Phobius"/>
    </source>
</evidence>
<evidence type="ECO:0000256" key="6">
    <source>
        <dbReference type="ARBA" id="ARBA00023170"/>
    </source>
</evidence>
<evidence type="ECO:0000313" key="11">
    <source>
        <dbReference type="EMBL" id="CAF1148935.1"/>
    </source>
</evidence>
<comment type="subcellular location">
    <subcellularLocation>
        <location evidence="1">Membrane</location>
        <topology evidence="1">Multi-pass membrane protein</topology>
    </subcellularLocation>
</comment>
<evidence type="ECO:0000256" key="2">
    <source>
        <dbReference type="ARBA" id="ARBA00022692"/>
    </source>
</evidence>
<keyword evidence="3 8" id="KW-1133">Transmembrane helix</keyword>
<evidence type="ECO:0000256" key="4">
    <source>
        <dbReference type="ARBA" id="ARBA00023040"/>
    </source>
</evidence>
<feature type="transmembrane region" description="Helical" evidence="8">
    <location>
        <begin position="263"/>
        <end position="285"/>
    </location>
</feature>
<dbReference type="GO" id="GO:0005886">
    <property type="term" value="C:plasma membrane"/>
    <property type="evidence" value="ECO:0007669"/>
    <property type="project" value="TreeGrafter"/>
</dbReference>
<evidence type="ECO:0000256" key="3">
    <source>
        <dbReference type="ARBA" id="ARBA00022989"/>
    </source>
</evidence>
<dbReference type="AlphaFoldDB" id="A0A814SLD9"/>
<keyword evidence="4" id="KW-0297">G-protein coupled receptor</keyword>
<feature type="transmembrane region" description="Helical" evidence="8">
    <location>
        <begin position="48"/>
        <end position="72"/>
    </location>
</feature>
<dbReference type="Pfam" id="PF00001">
    <property type="entry name" value="7tm_1"/>
    <property type="match status" value="1"/>
</dbReference>
<feature type="transmembrane region" description="Helical" evidence="8">
    <location>
        <begin position="134"/>
        <end position="156"/>
    </location>
</feature>
<dbReference type="PROSITE" id="PS50262">
    <property type="entry name" value="G_PROTEIN_RECEP_F1_2"/>
    <property type="match status" value="1"/>
</dbReference>
<dbReference type="InterPro" id="IPR000276">
    <property type="entry name" value="GPCR_Rhodpsn"/>
</dbReference>
<evidence type="ECO:0000259" key="9">
    <source>
        <dbReference type="PROSITE" id="PS50262"/>
    </source>
</evidence>
<evidence type="ECO:0000313" key="12">
    <source>
        <dbReference type="Proteomes" id="UP000663828"/>
    </source>
</evidence>
<gene>
    <name evidence="11" type="ORF">EDS130_LOCUS22501</name>
    <name evidence="10" type="ORF">XAT740_LOCUS4054</name>
</gene>
<evidence type="ECO:0000256" key="5">
    <source>
        <dbReference type="ARBA" id="ARBA00023136"/>
    </source>
</evidence>
<keyword evidence="5 8" id="KW-0472">Membrane</keyword>
<keyword evidence="6" id="KW-0675">Receptor</keyword>
<feature type="domain" description="G-protein coupled receptors family 1 profile" evidence="9">
    <location>
        <begin position="27"/>
        <end position="285"/>
    </location>
</feature>
<dbReference type="PANTHER" id="PTHR24243">
    <property type="entry name" value="G-PROTEIN COUPLED RECEPTOR"/>
    <property type="match status" value="1"/>
</dbReference>